<dbReference type="RefSeq" id="WP_010006928.1">
    <property type="nucleotide sequence ID" value="NZ_JAGYGP010000006.1"/>
</dbReference>
<comment type="caution">
    <text evidence="2">The sequence shown here is derived from an EMBL/GenBank/DDBJ whole genome shotgun (WGS) entry which is preliminary data.</text>
</comment>
<dbReference type="STRING" id="907931.GCA_000165675_01668"/>
<dbReference type="AlphaFoldDB" id="A0A4V3A2L8"/>
<dbReference type="InterPro" id="IPR002789">
    <property type="entry name" value="HerA_central"/>
</dbReference>
<dbReference type="PANTHER" id="PTHR42957:SF1">
    <property type="entry name" value="HELICASE MJ1565-RELATED"/>
    <property type="match status" value="1"/>
</dbReference>
<dbReference type="InterPro" id="IPR027417">
    <property type="entry name" value="P-loop_NTPase"/>
</dbReference>
<accession>A0A4V3A2L8</accession>
<proteinExistence type="predicted"/>
<gene>
    <name evidence="2" type="ORF">C5L23_000857</name>
</gene>
<protein>
    <recommendedName>
        <fullName evidence="1">Helicase HerA central domain-containing protein</fullName>
    </recommendedName>
</protein>
<sequence length="407" mass="45953">MIIDNFAKNTIANEQVDLDANALLAHHLLITGATGSGKSTSLLKLVESLQSKQQATIILDPTGEYHDLAHSVQYKLGQNANLDFSHFSAKEIADLLGDAKGTLVKQIDAAMTSLKIQKNVIQQPGLYQKVNQSQEVFQQQQTALKMFGTDYDANLLLDQVIQEFVVPLSDDRADYSLLGQVLDYHNIKAHWLTLLAMKQALQSPNLQYIFNRHDHHVAKQTQTDLFYILKLFSEHQGQLTLVIDISALMVQGSQSRLVLSILLRHLLVLRATSAYRFPITLFLDESHRFIPAEHENLTESGLFKLIREGRKYGLYVALSTQSPLDLPAQLRGQFGSILIHQLNDSEELNCLVTPKVDDLLQYQRLQPGQCMLQLNGKHDMLHVNIMQPKAYHATASPLFKKQYTYEN</sequence>
<dbReference type="Gene3D" id="3.40.50.300">
    <property type="entry name" value="P-loop containing nucleotide triphosphate hydrolases"/>
    <property type="match status" value="2"/>
</dbReference>
<organism evidence="2 3">
    <name type="scientific">Leuconostoc fallax</name>
    <dbReference type="NCBI Taxonomy" id="1251"/>
    <lineage>
        <taxon>Bacteria</taxon>
        <taxon>Bacillati</taxon>
        <taxon>Bacillota</taxon>
        <taxon>Bacilli</taxon>
        <taxon>Lactobacillales</taxon>
        <taxon>Lactobacillaceae</taxon>
        <taxon>Leuconostoc</taxon>
    </lineage>
</organism>
<evidence type="ECO:0000259" key="1">
    <source>
        <dbReference type="Pfam" id="PF01935"/>
    </source>
</evidence>
<dbReference type="SUPFAM" id="SSF52540">
    <property type="entry name" value="P-loop containing nucleoside triphosphate hydrolases"/>
    <property type="match status" value="1"/>
</dbReference>
<dbReference type="EMBL" id="PUFI01000005">
    <property type="protein sequence ID" value="TDG69395.1"/>
    <property type="molecule type" value="Genomic_DNA"/>
</dbReference>
<keyword evidence="3" id="KW-1185">Reference proteome</keyword>
<evidence type="ECO:0000313" key="2">
    <source>
        <dbReference type="EMBL" id="TDG69395.1"/>
    </source>
</evidence>
<dbReference type="Proteomes" id="UP000295681">
    <property type="component" value="Unassembled WGS sequence"/>
</dbReference>
<reference evidence="2 3" key="1">
    <citation type="journal article" date="2019" name="Appl. Microbiol. Biotechnol.">
        <title>Uncovering carbohydrate metabolism through a genotype-phenotype association study of 56 lactic acid bacteria genomes.</title>
        <authorList>
            <person name="Buron-Moles G."/>
            <person name="Chailyan A."/>
            <person name="Dolejs I."/>
            <person name="Forster J."/>
            <person name="Miks M.H."/>
        </authorList>
    </citation>
    <scope>NUCLEOTIDE SEQUENCE [LARGE SCALE GENOMIC DNA]</scope>
    <source>
        <strain evidence="2 3">ATCC 700006</strain>
    </source>
</reference>
<feature type="domain" description="Helicase HerA central" evidence="1">
    <location>
        <begin position="15"/>
        <end position="264"/>
    </location>
</feature>
<dbReference type="PANTHER" id="PTHR42957">
    <property type="entry name" value="HELICASE MJ1565-RELATED"/>
    <property type="match status" value="1"/>
</dbReference>
<evidence type="ECO:0000313" key="3">
    <source>
        <dbReference type="Proteomes" id="UP000295681"/>
    </source>
</evidence>
<name>A0A4V3A2L8_9LACO</name>
<dbReference type="Pfam" id="PF01935">
    <property type="entry name" value="DUF87"/>
    <property type="match status" value="1"/>
</dbReference>
<dbReference type="InterPro" id="IPR008571">
    <property type="entry name" value="HerA-like"/>
</dbReference>